<dbReference type="RefSeq" id="WP_068769607.1">
    <property type="nucleotide sequence ID" value="NZ_CP109796.1"/>
</dbReference>
<reference evidence="1 2" key="1">
    <citation type="submission" date="2016-01" db="EMBL/GenBank/DDBJ databases">
        <title>High potential of lignocellulose degradation of a new Verrucomicrobia species.</title>
        <authorList>
            <person name="Wang Y."/>
            <person name="Shi Y."/>
            <person name="Qiu Z."/>
            <person name="Liu S."/>
            <person name="Yang H."/>
        </authorList>
    </citation>
    <scope>NUCLEOTIDE SEQUENCE [LARGE SCALE GENOMIC DNA]</scope>
    <source>
        <strain evidence="1 2">TSB47</strain>
    </source>
</reference>
<dbReference type="PANTHER" id="PTHR36848:SF2">
    <property type="entry name" value="SECRETED PROTEIN"/>
    <property type="match status" value="1"/>
</dbReference>
<dbReference type="Gene3D" id="3.40.50.880">
    <property type="match status" value="1"/>
</dbReference>
<dbReference type="EMBL" id="LRRQ01000057">
    <property type="protein sequence ID" value="OAM90468.1"/>
    <property type="molecule type" value="Genomic_DNA"/>
</dbReference>
<dbReference type="InterPro" id="IPR053161">
    <property type="entry name" value="Ulvan_degrading_GH"/>
</dbReference>
<evidence type="ECO:0000313" key="2">
    <source>
        <dbReference type="Proteomes" id="UP000078486"/>
    </source>
</evidence>
<proteinExistence type="predicted"/>
<dbReference type="Proteomes" id="UP000078486">
    <property type="component" value="Unassembled WGS sequence"/>
</dbReference>
<organism evidence="1 2">
    <name type="scientific">Termitidicoccus mucosus</name>
    <dbReference type="NCBI Taxonomy" id="1184151"/>
    <lineage>
        <taxon>Bacteria</taxon>
        <taxon>Pseudomonadati</taxon>
        <taxon>Verrucomicrobiota</taxon>
        <taxon>Opitutia</taxon>
        <taxon>Opitutales</taxon>
        <taxon>Opitutaceae</taxon>
        <taxon>Termitidicoccus</taxon>
    </lineage>
</organism>
<evidence type="ECO:0000313" key="1">
    <source>
        <dbReference type="EMBL" id="OAM90468.1"/>
    </source>
</evidence>
<gene>
    <name evidence="1" type="ORF">AW736_07795</name>
</gene>
<dbReference type="InterPro" id="IPR029062">
    <property type="entry name" value="Class_I_gatase-like"/>
</dbReference>
<name>A0A178IL33_9BACT</name>
<protein>
    <recommendedName>
        <fullName evidence="3">Glycoside hydrolase</fullName>
    </recommendedName>
</protein>
<dbReference type="OrthoDB" id="9761519at2"/>
<dbReference type="CDD" id="cd03143">
    <property type="entry name" value="A4_beta-galactosidase_middle_domain"/>
    <property type="match status" value="1"/>
</dbReference>
<dbReference type="AlphaFoldDB" id="A0A178IL33"/>
<keyword evidence="2" id="KW-1185">Reference proteome</keyword>
<accession>A0A178IL33</accession>
<dbReference type="PANTHER" id="PTHR36848">
    <property type="entry name" value="DNA-BINDING PROTEIN (PUTATIVE SECRETED PROTEIN)-RELATED"/>
    <property type="match status" value="1"/>
</dbReference>
<evidence type="ECO:0008006" key="3">
    <source>
        <dbReference type="Google" id="ProtNLM"/>
    </source>
</evidence>
<comment type="caution">
    <text evidence="1">The sequence shown here is derived from an EMBL/GenBank/DDBJ whole genome shotgun (WGS) entry which is preliminary data.</text>
</comment>
<dbReference type="STRING" id="1184151.AW736_07795"/>
<sequence>MSPALPAIPHASVLRARLDEKVFCAPPAAFRGTPFWAWNSRLRRPQLRRQIAQFAQMGFGGFHMHARTGLATPYFGDEFLTAARECVAEVGRRGMLAWLYDEDRWPSGFGGGLVTQDPRHRLKYVLFTPTPYNGTVRAPPNISCARAGRMENGVLLAHYAVRLRDGCLARYRRLAENEPAASGAEETEWFAYLETAGSVPWYNHQSYVDTLSPAALARFIAVTHERYQAALGAEFGKTIPAIFTDEPQHAFKECFEHAAQQTDLTIPATSDFFETFQNAHGFDLLDALPEVFWELPGGRASIARHRYHDHVTARFAQAYAAQLGAWCQKNGLLLTGHMMEEPTLFSQTHATGEAMRSLAHFQLPGIDMLCDQLELTTAKQAQSVARQYGRPGVMSELYGVTGWAFDFIGHKAQGDWQAALGVTVRVPHLAWLSMAGEAKRDYPASIHYQSPWWREYRLIEDHFARVNVVMTRGKPVARVAVIHPIETYWLCYGPLAQTKDEREQRERQFEELPRWLLGGLMDFDYLSEALLPGQTTVDAIARARRFVVGKMSYDAVVVPALKTLRSTTLERLEAFADAGGTVVFAGEIPALVDAAPSPRARKLAMRAARCAWDRCELLVRLESCRELDCADAAGIRCTELMYQLREDGPERHIFLCHLNRKHETGELRLRVNGRWRVFERDTFSGAIHEIHAAHEEGNTTVPLWLEAHGHKLLTLRPGNPAVAVAPRPRWRDLGVLADPVRVTLSEPNALLLDQAEWRWNDGAWQPREEILRLHNAVRARCNLPEREGHVAQPWTDPKPAKPLGHVALRFRFSSEVSLPEPHLAIEEPGAWRITLDGREVPARARGWWVDEAIRRVPLPALKAGRHELVLSRAFTRKTELEWNYLLGDFGVRLAGRHATLTAPVRRLAFGDWTTQGLPFYTGNVTYHGALTAGGIDALAVKFDGVGAALLTVALDGDPARPVAFAPLRAELGRLAKGKHRLDITAFGHRHNAFGPLHNTDRELRWLGPDAWRSRGGDWAYQYQLRPMGILSAPRIQSLETFK</sequence>